<accession>A0ABR0AS70</accession>
<dbReference type="Proteomes" id="UP001234178">
    <property type="component" value="Unassembled WGS sequence"/>
</dbReference>
<evidence type="ECO:0000313" key="2">
    <source>
        <dbReference type="Proteomes" id="UP001234178"/>
    </source>
</evidence>
<evidence type="ECO:0000313" key="1">
    <source>
        <dbReference type="EMBL" id="KAK4027808.1"/>
    </source>
</evidence>
<keyword evidence="2" id="KW-1185">Reference proteome</keyword>
<proteinExistence type="predicted"/>
<organism evidence="1 2">
    <name type="scientific">Daphnia magna</name>
    <dbReference type="NCBI Taxonomy" id="35525"/>
    <lineage>
        <taxon>Eukaryota</taxon>
        <taxon>Metazoa</taxon>
        <taxon>Ecdysozoa</taxon>
        <taxon>Arthropoda</taxon>
        <taxon>Crustacea</taxon>
        <taxon>Branchiopoda</taxon>
        <taxon>Diplostraca</taxon>
        <taxon>Cladocera</taxon>
        <taxon>Anomopoda</taxon>
        <taxon>Daphniidae</taxon>
        <taxon>Daphnia</taxon>
    </lineage>
</organism>
<sequence length="99" mass="10860">MLDLGRQSQRTLQMGTSRLSITDKGRHRINGCIASMTMKECHGKWYQVADLKTPKKMDDGLSNTSPRLSLDRGAAKLVGNEMLGKGAKTAERKLCASAH</sequence>
<gene>
    <name evidence="1" type="ORF">OUZ56_016949</name>
</gene>
<comment type="caution">
    <text evidence="1">The sequence shown here is derived from an EMBL/GenBank/DDBJ whole genome shotgun (WGS) entry which is preliminary data.</text>
</comment>
<reference evidence="1 2" key="1">
    <citation type="journal article" date="2023" name="Nucleic Acids Res.">
        <title>The hologenome of Daphnia magna reveals possible DNA methylation and microbiome-mediated evolution of the host genome.</title>
        <authorList>
            <person name="Chaturvedi A."/>
            <person name="Li X."/>
            <person name="Dhandapani V."/>
            <person name="Marshall H."/>
            <person name="Kissane S."/>
            <person name="Cuenca-Cambronero M."/>
            <person name="Asole G."/>
            <person name="Calvet F."/>
            <person name="Ruiz-Romero M."/>
            <person name="Marangio P."/>
            <person name="Guigo R."/>
            <person name="Rago D."/>
            <person name="Mirbahai L."/>
            <person name="Eastwood N."/>
            <person name="Colbourne J.K."/>
            <person name="Zhou J."/>
            <person name="Mallon E."/>
            <person name="Orsini L."/>
        </authorList>
    </citation>
    <scope>NUCLEOTIDE SEQUENCE [LARGE SCALE GENOMIC DNA]</scope>
    <source>
        <strain evidence="1">LRV0_1</strain>
    </source>
</reference>
<protein>
    <submittedName>
        <fullName evidence="1">Uncharacterized protein</fullName>
    </submittedName>
</protein>
<name>A0ABR0AS70_9CRUS</name>
<dbReference type="EMBL" id="JAOYFB010000038">
    <property type="protein sequence ID" value="KAK4027808.1"/>
    <property type="molecule type" value="Genomic_DNA"/>
</dbReference>